<dbReference type="PROSITE" id="PS00755">
    <property type="entry name" value="SECY_1"/>
    <property type="match status" value="1"/>
</dbReference>
<evidence type="ECO:0000256" key="15">
    <source>
        <dbReference type="ARBA" id="ARBA00040865"/>
    </source>
</evidence>
<dbReference type="InterPro" id="IPR011603">
    <property type="entry name" value="2oxoglutarate_DH_E1"/>
</dbReference>
<dbReference type="NCBIfam" id="NF006914">
    <property type="entry name" value="PRK09404.1"/>
    <property type="match status" value="1"/>
</dbReference>
<keyword evidence="9" id="KW-0809">Transit peptide</keyword>
<dbReference type="Pfam" id="PF00344">
    <property type="entry name" value="SecY"/>
    <property type="match status" value="1"/>
</dbReference>
<keyword evidence="5" id="KW-0813">Transport</keyword>
<protein>
    <recommendedName>
        <fullName evidence="15">2-oxoadipate dehydrogenase complex component E1</fullName>
    </recommendedName>
    <alternativeName>
        <fullName evidence="16">2-oxoadipate dehydrogenase, mitochondrial</fullName>
    </alternativeName>
    <alternativeName>
        <fullName evidence="19">Alpha-ketoadipate dehydrogenase</fullName>
    </alternativeName>
    <alternativeName>
        <fullName evidence="17">Dehydrogenase E1 and transketolase domain-containing protein 1</fullName>
    </alternativeName>
    <alternativeName>
        <fullName evidence="18">Probable 2-oxoglutarate dehydrogenase E1 component DHKTD1, mitochondrial</fullName>
    </alternativeName>
</protein>
<evidence type="ECO:0000256" key="12">
    <source>
        <dbReference type="ARBA" id="ARBA00023010"/>
    </source>
</evidence>
<comment type="similarity">
    <text evidence="3">Belongs to the SecY/SEC61-alpha family.</text>
</comment>
<evidence type="ECO:0000256" key="10">
    <source>
        <dbReference type="ARBA" id="ARBA00022989"/>
    </source>
</evidence>
<feature type="region of interest" description="Disordered" evidence="22">
    <location>
        <begin position="498"/>
        <end position="519"/>
    </location>
</feature>
<evidence type="ECO:0000256" key="16">
    <source>
        <dbReference type="ARBA" id="ARBA00041619"/>
    </source>
</evidence>
<dbReference type="Pfam" id="PF15385">
    <property type="entry name" value="SARG"/>
    <property type="match status" value="1"/>
</dbReference>
<evidence type="ECO:0000256" key="17">
    <source>
        <dbReference type="ARBA" id="ARBA00042094"/>
    </source>
</evidence>
<evidence type="ECO:0000256" key="3">
    <source>
        <dbReference type="ARBA" id="ARBA00005751"/>
    </source>
</evidence>
<dbReference type="InterPro" id="IPR001017">
    <property type="entry name" value="DH_E1"/>
</dbReference>
<keyword evidence="6 23" id="KW-0812">Transmembrane</keyword>
<dbReference type="InterPro" id="IPR031717">
    <property type="entry name" value="ODO-1/KGD_C"/>
</dbReference>
<sequence length="1457" mass="162650">MEIQMTPKHKMTFGINGNHEGPGGHTLPRSDAFDHDDDNSFQFLSHEEKECLMFFETTIDSFDHDDEAEIVQLSTISLDEVDTARLPHTQSIEEQEDIIDLVQKNQINLESKPFVSNSPTFPKDDTGSSWVEEINVKPPMTKTLSSSSCSPLPSPHPEEDDDVQKVQRQNSFSNFHPIGSVPTPVIVAQKIARTRSVNRELPSSSKFDERKRSLDNKFLFPSGKHSDNPDQKLLKLPGNINLNACPKKVIDTIARAAVNVPERRAQVLANLHDTLFAPLDADESLENILRRNISFKGSTPNLSLPHFGKNEASLEEVLGYLDHVYCGHISIETSQLQTVEEREWFFQRFEELKKEKFSPEERRHLAKLMLESQGFDHFLATKFATVKRYGGEGAESMMGFFYELFRQSAYCGLTDVIMGMPHRGRLNLLTGLLQFPPELMFRKMRGLSEFPETSPAIGDVLSHLTSSVDLDFGVGQPLHVTMLPNPSHLEAINPVTAGKTRGRQQSKQEGDYSHDSSARPGDKVLCLQVHGDASFSGQGIVPETFTLSNIPHFRVGGSIHLIVNNQLGYTTPAERGRSSLYCSDVGKMVGCAVIHVNGDDAEEVLRATRLALEYQRQFRKDVIVDLLCYRQWGHNELDEPSFTNPTMYKIIRSRKSIPDFYAENLVSEGLMTEKEVAEIKSSHFSKMNEHLSNMTLYSPPPMNLQAHWSELVEPQAKITTWDTGISIDLLRFVGAKSVAVPEEIQLHSHLKKTHVQGRIQKLEEGTRIDWSTAEAMAFGSLLCQGFNIRISGQDVGRGTFSQRHAMVVCQETDDTYIPLNNLVTDQKSFLEVCNSPLSEEAVLGFEYGMSIESPTLLPIWEAQFGDFFNGAQIIFDTFISGGEAKWLLQSGIVILLPHGYDGAGPEHSSCHIERFLQLCDSQEQGVDGDNVNMSVVHPTTPAQYFHLLRRQMIRNFRKPLIVASPKMLLRFPGAVSSLQDMAPGTHFKPVIGDPSVDPKNVNRVVFCSGKHYYALLKQREVSGNSQHNTALIRLEELCPFPLDFLQQEMGKYKSAKDFIWSQEEPQNMGPWTFVAPRFEKQLACKIPLFGIMSSDSADPFYWMRVILASNRGTLMELGISPIVTSGLIMQLLAGAKIIEVGDTPKDRALFNGAQKLFGMIITIGQAIVYVMTGMYGDPAEMGAGICLLIIIQLFVAGLIVLLLDELLQKGYGLGSGISLFIATNICETIVWKAFSPTTINTGRGTEFEGAVIALFHLLATRSDKVRALREAFYRQNLPNLMNLIATIFVFAVVIYFQGFRVDLPIKSARYRGQYSSYPIKLFYTSNIPIILQSALVSNLYVISQMLSVRFSGNFLVNLLGQWAETRECKNKCNTTHLRSEMLEEMRLALVAAEAREYIPTAAAFGGLCIGALSVLADFLGAIGSGTGILLAVTIIYQYFEIFVKEQAEVGGMGALFF</sequence>
<comment type="caution">
    <text evidence="25">The sequence shown here is derived from an EMBL/GenBank/DDBJ whole genome shotgun (WGS) entry which is preliminary data.</text>
</comment>
<comment type="subcellular location">
    <subcellularLocation>
        <location evidence="2">Endoplasmic reticulum membrane</location>
        <topology evidence="2">Multi-pass membrane protein</topology>
    </subcellularLocation>
</comment>
<dbReference type="GO" id="GO:0005789">
    <property type="term" value="C:endoplasmic reticulum membrane"/>
    <property type="evidence" value="ECO:0007669"/>
    <property type="project" value="UniProtKB-SubCell"/>
</dbReference>
<keyword evidence="7" id="KW-0256">Endoplasmic reticulum</keyword>
<evidence type="ECO:0000256" key="11">
    <source>
        <dbReference type="ARBA" id="ARBA00023002"/>
    </source>
</evidence>
<dbReference type="NCBIfam" id="TIGR00239">
    <property type="entry name" value="2oxo_dh_E1"/>
    <property type="match status" value="1"/>
</dbReference>
<dbReference type="Pfam" id="PF10559">
    <property type="entry name" value="Plug_translocon"/>
    <property type="match status" value="1"/>
</dbReference>
<name>A0A8X7X269_POLSE</name>
<dbReference type="InterPro" id="IPR023201">
    <property type="entry name" value="SecY_dom_sf"/>
</dbReference>
<dbReference type="InterPro" id="IPR005475">
    <property type="entry name" value="Transketolase-like_Pyr-bd"/>
</dbReference>
<evidence type="ECO:0000256" key="9">
    <source>
        <dbReference type="ARBA" id="ARBA00022946"/>
    </source>
</evidence>
<accession>A0A8X7X269</accession>
<dbReference type="InterPro" id="IPR029061">
    <property type="entry name" value="THDP-binding"/>
</dbReference>
<dbReference type="PANTHER" id="PTHR23152">
    <property type="entry name" value="2-OXOGLUTARATE DEHYDROGENASE"/>
    <property type="match status" value="1"/>
</dbReference>
<dbReference type="Gene3D" id="3.40.50.970">
    <property type="match status" value="1"/>
</dbReference>
<feature type="compositionally biased region" description="Basic and acidic residues" evidence="22">
    <location>
        <begin position="506"/>
        <end position="519"/>
    </location>
</feature>
<dbReference type="Gene3D" id="1.10.3370.10">
    <property type="entry name" value="SecY subunit domain"/>
    <property type="match status" value="2"/>
</dbReference>
<evidence type="ECO:0000313" key="25">
    <source>
        <dbReference type="EMBL" id="KAG2459906.1"/>
    </source>
</evidence>
<dbReference type="PANTHER" id="PTHR23152:SF4">
    <property type="entry name" value="2-OXOADIPATE DEHYDROGENASE COMPLEX COMPONENT E1"/>
    <property type="match status" value="1"/>
</dbReference>
<dbReference type="InterPro" id="IPR030659">
    <property type="entry name" value="SecY_CS"/>
</dbReference>
<dbReference type="SUPFAM" id="SSF103491">
    <property type="entry name" value="Preprotein translocase SecY subunit"/>
    <property type="match status" value="1"/>
</dbReference>
<evidence type="ECO:0000256" key="8">
    <source>
        <dbReference type="ARBA" id="ARBA00022927"/>
    </source>
</evidence>
<comment type="function">
    <text evidence="20">2-oxoadipate dehydrogenase (E1a) component of the 2-oxoadipate dehydrogenase complex (OADHC). Participates in the first step, rate limiting for the overall conversion of 2-oxoadipate (alpha-ketoadipate) to glutaryl-CoA and CO(2) catalyzed by the whole OADHC. Catalyzes the irreversible decarboxylation of 2-oxoadipate via the thiamine diphosphate (ThDP) cofactor and subsequent transfer of the decarboxylated acyl intermediate on an oxidized dihydrolipoyl group that is covalently amidated to the E2 enzyme (dihydrolipoyllysine-residue succinyltransferase or DLST). Can catalyze the decarboxylation of 2-oxoglutarate in vitro, but at a much lower rate than 2-oxoadipate. Responsible for the last step of L-lysine, L-hydroxylysine and L-tryptophan catabolism with the common product being 2-oxoadipate.</text>
</comment>
<proteinExistence type="inferred from homology"/>
<keyword evidence="11" id="KW-0560">Oxidoreductase</keyword>
<keyword evidence="13" id="KW-0786">Thiamine pyrophosphate</keyword>
<comment type="catalytic activity">
    <reaction evidence="21">
        <text>N(6)-[(R)-lipoyl]-L-lysyl-[protein] + 2-oxoadipate + H(+) = N(6)-[(R)-S(8)-glutaryldihydrolipoyl]-L-lysyl-[protein] + CO2</text>
        <dbReference type="Rhea" id="RHEA:69576"/>
        <dbReference type="Rhea" id="RHEA-COMP:10474"/>
        <dbReference type="Rhea" id="RHEA-COMP:20093"/>
        <dbReference type="ChEBI" id="CHEBI:15378"/>
        <dbReference type="ChEBI" id="CHEBI:16526"/>
        <dbReference type="ChEBI" id="CHEBI:57499"/>
        <dbReference type="ChEBI" id="CHEBI:83099"/>
        <dbReference type="ChEBI" id="CHEBI:184385"/>
    </reaction>
    <physiologicalReaction direction="left-to-right" evidence="21">
        <dbReference type="Rhea" id="RHEA:69577"/>
    </physiologicalReaction>
</comment>
<evidence type="ECO:0000259" key="24">
    <source>
        <dbReference type="SMART" id="SM00861"/>
    </source>
</evidence>
<dbReference type="SUPFAM" id="SSF52518">
    <property type="entry name" value="Thiamin diphosphate-binding fold (THDP-binding)"/>
    <property type="match status" value="2"/>
</dbReference>
<dbReference type="GO" id="GO:0016624">
    <property type="term" value="F:oxidoreductase activity, acting on the aldehyde or oxo group of donors, disulfide as acceptor"/>
    <property type="evidence" value="ECO:0007669"/>
    <property type="project" value="InterPro"/>
</dbReference>
<gene>
    <name evidence="25" type="primary">Dhtkd1</name>
    <name evidence="25" type="ORF">GTO96_0021481</name>
</gene>
<evidence type="ECO:0000256" key="22">
    <source>
        <dbReference type="SAM" id="MobiDB-lite"/>
    </source>
</evidence>
<dbReference type="InterPro" id="IPR019561">
    <property type="entry name" value="Translocon_Sec61/SecY_plug_dom"/>
</dbReference>
<evidence type="ECO:0000256" key="13">
    <source>
        <dbReference type="ARBA" id="ARBA00023052"/>
    </source>
</evidence>
<evidence type="ECO:0000256" key="23">
    <source>
        <dbReference type="SAM" id="Phobius"/>
    </source>
</evidence>
<feature type="transmembrane region" description="Helical" evidence="23">
    <location>
        <begin position="1397"/>
        <end position="1415"/>
    </location>
</feature>
<feature type="transmembrane region" description="Helical" evidence="23">
    <location>
        <begin position="1156"/>
        <end position="1175"/>
    </location>
</feature>
<feature type="transmembrane region" description="Helical" evidence="23">
    <location>
        <begin position="1181"/>
        <end position="1203"/>
    </location>
</feature>
<keyword evidence="10 23" id="KW-1133">Transmembrane helix</keyword>
<dbReference type="EMBL" id="JAATIS010005064">
    <property type="protein sequence ID" value="KAG2459906.1"/>
    <property type="molecule type" value="Genomic_DNA"/>
</dbReference>
<feature type="non-terminal residue" evidence="25">
    <location>
        <position position="1"/>
    </location>
</feature>
<dbReference type="Pfam" id="PF00676">
    <property type="entry name" value="E1_dh"/>
    <property type="match status" value="1"/>
</dbReference>
<dbReference type="GO" id="GO:0030976">
    <property type="term" value="F:thiamine pyrophosphate binding"/>
    <property type="evidence" value="ECO:0007669"/>
    <property type="project" value="InterPro"/>
</dbReference>
<organism evidence="25 26">
    <name type="scientific">Polypterus senegalus</name>
    <name type="common">Senegal bichir</name>
    <dbReference type="NCBI Taxonomy" id="55291"/>
    <lineage>
        <taxon>Eukaryota</taxon>
        <taxon>Metazoa</taxon>
        <taxon>Chordata</taxon>
        <taxon>Craniata</taxon>
        <taxon>Vertebrata</taxon>
        <taxon>Euteleostomi</taxon>
        <taxon>Actinopterygii</taxon>
        <taxon>Polypteriformes</taxon>
        <taxon>Polypteridae</taxon>
        <taxon>Polypterus</taxon>
    </lineage>
</organism>
<evidence type="ECO:0000256" key="4">
    <source>
        <dbReference type="ARBA" id="ARBA00006936"/>
    </source>
</evidence>
<feature type="transmembrane region" description="Helical" evidence="23">
    <location>
        <begin position="1321"/>
        <end position="1341"/>
    </location>
</feature>
<evidence type="ECO:0000256" key="2">
    <source>
        <dbReference type="ARBA" id="ARBA00004477"/>
    </source>
</evidence>
<reference evidence="25 26" key="1">
    <citation type="journal article" date="2021" name="Cell">
        <title>Tracing the genetic footprints of vertebrate landing in non-teleost ray-finned fishes.</title>
        <authorList>
            <person name="Bi X."/>
            <person name="Wang K."/>
            <person name="Yang L."/>
            <person name="Pan H."/>
            <person name="Jiang H."/>
            <person name="Wei Q."/>
            <person name="Fang M."/>
            <person name="Yu H."/>
            <person name="Zhu C."/>
            <person name="Cai Y."/>
            <person name="He Y."/>
            <person name="Gan X."/>
            <person name="Zeng H."/>
            <person name="Yu D."/>
            <person name="Zhu Y."/>
            <person name="Jiang H."/>
            <person name="Qiu Q."/>
            <person name="Yang H."/>
            <person name="Zhang Y.E."/>
            <person name="Wang W."/>
            <person name="Zhu M."/>
            <person name="He S."/>
            <person name="Zhang G."/>
        </authorList>
    </citation>
    <scope>NUCLEOTIDE SEQUENCE [LARGE SCALE GENOMIC DNA]</scope>
    <source>
        <strain evidence="25">Bchr_013</strain>
    </source>
</reference>
<feature type="domain" description="Transketolase-like pyrimidine-binding" evidence="24">
    <location>
        <begin position="768"/>
        <end position="971"/>
    </location>
</feature>
<comment type="similarity">
    <text evidence="4">Belongs to the alpha-ketoglutarate dehydrogenase family.</text>
</comment>
<dbReference type="SMART" id="SM00861">
    <property type="entry name" value="Transket_pyr"/>
    <property type="match status" value="1"/>
</dbReference>
<dbReference type="NCBIfam" id="TIGR00967">
    <property type="entry name" value="3a0501s007"/>
    <property type="match status" value="1"/>
</dbReference>
<evidence type="ECO:0000256" key="5">
    <source>
        <dbReference type="ARBA" id="ARBA00022448"/>
    </source>
</evidence>
<feature type="non-terminal residue" evidence="25">
    <location>
        <position position="1457"/>
    </location>
</feature>
<evidence type="ECO:0000256" key="1">
    <source>
        <dbReference type="ARBA" id="ARBA00001964"/>
    </source>
</evidence>
<evidence type="ECO:0000256" key="20">
    <source>
        <dbReference type="ARBA" id="ARBA00045379"/>
    </source>
</evidence>
<feature type="transmembrane region" description="Helical" evidence="23">
    <location>
        <begin position="1421"/>
        <end position="1439"/>
    </location>
</feature>
<comment type="cofactor">
    <cofactor evidence="1">
        <name>thiamine diphosphate</name>
        <dbReference type="ChEBI" id="CHEBI:58937"/>
    </cofactor>
</comment>
<dbReference type="FunFam" id="3.40.50.970:FF:000034">
    <property type="entry name" value="Probable 2-oxoglutarate dehydrogenase E1 component DHKTD1, mitochondrial"/>
    <property type="match status" value="1"/>
</dbReference>
<keyword evidence="14 23" id="KW-0472">Membrane</keyword>
<evidence type="ECO:0000256" key="14">
    <source>
        <dbReference type="ARBA" id="ARBA00023136"/>
    </source>
</evidence>
<feature type="region of interest" description="Disordered" evidence="22">
    <location>
        <begin position="1"/>
        <end position="34"/>
    </location>
</feature>
<dbReference type="GO" id="GO:0015031">
    <property type="term" value="P:protein transport"/>
    <property type="evidence" value="ECO:0007669"/>
    <property type="project" value="UniProtKB-KW"/>
</dbReference>
<keyword evidence="26" id="KW-1185">Reference proteome</keyword>
<keyword evidence="8" id="KW-0653">Protein transport</keyword>
<feature type="region of interest" description="Disordered" evidence="22">
    <location>
        <begin position="140"/>
        <end position="165"/>
    </location>
</feature>
<feature type="transmembrane region" description="Helical" evidence="23">
    <location>
        <begin position="1114"/>
        <end position="1135"/>
    </location>
</feature>
<evidence type="ECO:0000256" key="19">
    <source>
        <dbReference type="ARBA" id="ARBA00042817"/>
    </source>
</evidence>
<evidence type="ECO:0000256" key="7">
    <source>
        <dbReference type="ARBA" id="ARBA00022824"/>
    </source>
</evidence>
<dbReference type="InterPro" id="IPR002208">
    <property type="entry name" value="SecY/SEC61-alpha"/>
</dbReference>
<dbReference type="Pfam" id="PF16870">
    <property type="entry name" value="OxoGdeHyase_C"/>
    <property type="match status" value="1"/>
</dbReference>
<dbReference type="CDD" id="cd02016">
    <property type="entry name" value="TPP_E1_OGDC_like"/>
    <property type="match status" value="1"/>
</dbReference>
<evidence type="ECO:0000256" key="6">
    <source>
        <dbReference type="ARBA" id="ARBA00022692"/>
    </source>
</evidence>
<evidence type="ECO:0000256" key="18">
    <source>
        <dbReference type="ARBA" id="ARBA00042537"/>
    </source>
</evidence>
<keyword evidence="12" id="KW-0811">Translocation</keyword>
<evidence type="ECO:0000313" key="26">
    <source>
        <dbReference type="Proteomes" id="UP000886611"/>
    </source>
</evidence>
<feature type="transmembrane region" description="Helical" evidence="23">
    <location>
        <begin position="1280"/>
        <end position="1301"/>
    </location>
</feature>
<dbReference type="Gene3D" id="3.40.50.12470">
    <property type="match status" value="1"/>
</dbReference>
<dbReference type="Pfam" id="PF02779">
    <property type="entry name" value="Transket_pyr"/>
    <property type="match status" value="1"/>
</dbReference>
<evidence type="ECO:0000256" key="21">
    <source>
        <dbReference type="ARBA" id="ARBA00051440"/>
    </source>
</evidence>
<dbReference type="Proteomes" id="UP000886611">
    <property type="component" value="Unassembled WGS sequence"/>
</dbReference>
<dbReference type="PROSITE" id="PS00756">
    <property type="entry name" value="SECY_2"/>
    <property type="match status" value="1"/>
</dbReference>